<feature type="transmembrane region" description="Helical" evidence="5">
    <location>
        <begin position="118"/>
        <end position="136"/>
    </location>
</feature>
<evidence type="ECO:0000256" key="2">
    <source>
        <dbReference type="ARBA" id="ARBA00022692"/>
    </source>
</evidence>
<dbReference type="GeneID" id="36385582"/>
<organism evidence="6">
    <name type="scientific">Strongyloides ratti</name>
    <name type="common">Parasitic roundworm</name>
    <dbReference type="NCBI Taxonomy" id="34506"/>
    <lineage>
        <taxon>Eukaryota</taxon>
        <taxon>Metazoa</taxon>
        <taxon>Ecdysozoa</taxon>
        <taxon>Nematoda</taxon>
        <taxon>Chromadorea</taxon>
        <taxon>Rhabditida</taxon>
        <taxon>Tylenchina</taxon>
        <taxon>Panagrolaimomorpha</taxon>
        <taxon>Strongyloidoidea</taxon>
        <taxon>Strongyloididae</taxon>
        <taxon>Strongyloides</taxon>
    </lineage>
</organism>
<evidence type="ECO:0000313" key="6">
    <source>
        <dbReference type="EMBL" id="CEF60825.1"/>
    </source>
</evidence>
<evidence type="ECO:0000256" key="5">
    <source>
        <dbReference type="SAM" id="Phobius"/>
    </source>
</evidence>
<dbReference type="WormBase" id="SRAE_X000250100">
    <property type="protein sequence ID" value="SRP11175"/>
    <property type="gene ID" value="WBGene00268088"/>
</dbReference>
<feature type="transmembrane region" description="Helical" evidence="5">
    <location>
        <begin position="26"/>
        <end position="52"/>
    </location>
</feature>
<dbReference type="SUPFAM" id="SSF103473">
    <property type="entry name" value="MFS general substrate transporter"/>
    <property type="match status" value="1"/>
</dbReference>
<comment type="subcellular location">
    <subcellularLocation>
        <location evidence="1">Membrane</location>
    </subcellularLocation>
</comment>
<keyword evidence="3 5" id="KW-1133">Transmembrane helix</keyword>
<keyword evidence="2 5" id="KW-0812">Transmembrane</keyword>
<dbReference type="Gene3D" id="1.20.1250.20">
    <property type="entry name" value="MFS general substrate transporter like domains"/>
    <property type="match status" value="1"/>
</dbReference>
<gene>
    <name evidence="6 8 9" type="ORF">SRAE_X000250100</name>
</gene>
<evidence type="ECO:0000313" key="8">
    <source>
        <dbReference type="WBParaSite" id="SRAE_X000250100.1"/>
    </source>
</evidence>
<dbReference type="PANTHER" id="PTHR23503:SF108">
    <property type="entry name" value="MAJOR FACILITATOR SUPERFAMILY (MFS) PROFILE DOMAIN-CONTAINING PROTEIN"/>
    <property type="match status" value="1"/>
</dbReference>
<feature type="transmembrane region" description="Helical" evidence="5">
    <location>
        <begin position="214"/>
        <end position="236"/>
    </location>
</feature>
<dbReference type="GO" id="GO:0015149">
    <property type="term" value="F:hexose transmembrane transporter activity"/>
    <property type="evidence" value="ECO:0007669"/>
    <property type="project" value="TreeGrafter"/>
</dbReference>
<keyword evidence="7" id="KW-1185">Reference proteome</keyword>
<dbReference type="Proteomes" id="UP000035682">
    <property type="component" value="Unplaced"/>
</dbReference>
<evidence type="ECO:0000256" key="1">
    <source>
        <dbReference type="ARBA" id="ARBA00004370"/>
    </source>
</evidence>
<dbReference type="CTD" id="36385582"/>
<dbReference type="RefSeq" id="XP_024500034.1">
    <property type="nucleotide sequence ID" value="XM_024645786.1"/>
</dbReference>
<evidence type="ECO:0000313" key="7">
    <source>
        <dbReference type="Proteomes" id="UP000035682"/>
    </source>
</evidence>
<dbReference type="PANTHER" id="PTHR23503">
    <property type="entry name" value="SOLUTE CARRIER FAMILY 2"/>
    <property type="match status" value="1"/>
</dbReference>
<accession>A0A090KTI6</accession>
<dbReference type="OrthoDB" id="4540492at2759"/>
<reference evidence="8" key="3">
    <citation type="submission" date="2020-12" db="UniProtKB">
        <authorList>
            <consortium name="WormBaseParasite"/>
        </authorList>
    </citation>
    <scope>IDENTIFICATION</scope>
</reference>
<feature type="transmembrane region" description="Helical" evidence="5">
    <location>
        <begin position="242"/>
        <end position="263"/>
    </location>
</feature>
<dbReference type="WBParaSite" id="SRAE_X000250100.1">
    <property type="protein sequence ID" value="SRAE_X000250100.1"/>
    <property type="gene ID" value="WBGene00268088"/>
</dbReference>
<dbReference type="GO" id="GO:0016020">
    <property type="term" value="C:membrane"/>
    <property type="evidence" value="ECO:0007669"/>
    <property type="project" value="UniProtKB-SubCell"/>
</dbReference>
<dbReference type="InterPro" id="IPR005828">
    <property type="entry name" value="MFS_sugar_transport-like"/>
</dbReference>
<proteinExistence type="predicted"/>
<protein>
    <submittedName>
        <fullName evidence="6">General substrate transporter family and Major facilitator superfamily domain, general substrate transporter-containing protein</fullName>
    </submittedName>
</protein>
<dbReference type="EMBL" id="LN609402">
    <property type="protein sequence ID" value="CEF60825.1"/>
    <property type="molecule type" value="Genomic_DNA"/>
</dbReference>
<reference evidence="6" key="1">
    <citation type="submission" date="2014-09" db="EMBL/GenBank/DDBJ databases">
        <authorList>
            <person name="Aslett A.Martin."/>
        </authorList>
    </citation>
    <scope>NUCLEOTIDE SEQUENCE</scope>
    <source>
        <strain evidence="6">ED321 Heterogonic</strain>
    </source>
</reference>
<dbReference type="Pfam" id="PF00083">
    <property type="entry name" value="Sugar_tr"/>
    <property type="match status" value="2"/>
</dbReference>
<evidence type="ECO:0000256" key="3">
    <source>
        <dbReference type="ARBA" id="ARBA00022989"/>
    </source>
</evidence>
<dbReference type="InterPro" id="IPR045263">
    <property type="entry name" value="GLUT"/>
</dbReference>
<feature type="transmembrane region" description="Helical" evidence="5">
    <location>
        <begin position="177"/>
        <end position="202"/>
    </location>
</feature>
<name>A0A090KTI6_STRRB</name>
<keyword evidence="4 5" id="KW-0472">Membrane</keyword>
<dbReference type="InterPro" id="IPR036259">
    <property type="entry name" value="MFS_trans_sf"/>
</dbReference>
<evidence type="ECO:0000313" key="9">
    <source>
        <dbReference type="WormBase" id="SRAE_X000250100"/>
    </source>
</evidence>
<sequence>MSSLILFLQEIAPVNLRGRLSFYSELSFVLTNAIGAFAAFIPSTIVILFLLFLHETPSFLYSIKKDEDKALLSISFYHGTIDKTEQLQFLESNSSKESQKLSFNHFKELFTIDHLRKGLILGLFSLQITCSIWPIIYYSTDFLIRSNVLVLSQHFVVTLFLFWMFDQIRIYSDIDYFKYGCVFAIFLHGISYSFATGPIAWFIEAELIPISHRLLAQTFCLSANHLAALVLTFITLPLYNLIGSHTIFVLFVLPASGVLIWIYKYLPETKNKSISEVIEMLKI</sequence>
<reference evidence="7" key="2">
    <citation type="submission" date="2014-09" db="EMBL/GenBank/DDBJ databases">
        <authorList>
            <person name="Martin A.A."/>
        </authorList>
    </citation>
    <scope>NUCLEOTIDE SEQUENCE</scope>
    <source>
        <strain evidence="7">ED321</strain>
    </source>
</reference>
<dbReference type="AlphaFoldDB" id="A0A090KTI6"/>
<evidence type="ECO:0000256" key="4">
    <source>
        <dbReference type="ARBA" id="ARBA00023136"/>
    </source>
</evidence>
<feature type="transmembrane region" description="Helical" evidence="5">
    <location>
        <begin position="148"/>
        <end position="165"/>
    </location>
</feature>